<evidence type="ECO:0000313" key="3">
    <source>
        <dbReference type="Proteomes" id="UP001519460"/>
    </source>
</evidence>
<feature type="non-terminal residue" evidence="2">
    <location>
        <position position="59"/>
    </location>
</feature>
<feature type="region of interest" description="Disordered" evidence="1">
    <location>
        <begin position="35"/>
        <end position="59"/>
    </location>
</feature>
<sequence>AIQSTDKTGKTRMTGTWKTTEVQGKLVNKLTHRAAGCTTEERARKMPRDRSESAFKLRE</sequence>
<name>A0ABD0KX77_9CAEN</name>
<evidence type="ECO:0000313" key="2">
    <source>
        <dbReference type="EMBL" id="KAK7491395.1"/>
    </source>
</evidence>
<organism evidence="2 3">
    <name type="scientific">Batillaria attramentaria</name>
    <dbReference type="NCBI Taxonomy" id="370345"/>
    <lineage>
        <taxon>Eukaryota</taxon>
        <taxon>Metazoa</taxon>
        <taxon>Spiralia</taxon>
        <taxon>Lophotrochozoa</taxon>
        <taxon>Mollusca</taxon>
        <taxon>Gastropoda</taxon>
        <taxon>Caenogastropoda</taxon>
        <taxon>Sorbeoconcha</taxon>
        <taxon>Cerithioidea</taxon>
        <taxon>Batillariidae</taxon>
        <taxon>Batillaria</taxon>
    </lineage>
</organism>
<accession>A0ABD0KX77</accession>
<comment type="caution">
    <text evidence="2">The sequence shown here is derived from an EMBL/GenBank/DDBJ whole genome shotgun (WGS) entry which is preliminary data.</text>
</comment>
<evidence type="ECO:0000256" key="1">
    <source>
        <dbReference type="SAM" id="MobiDB-lite"/>
    </source>
</evidence>
<gene>
    <name evidence="2" type="ORF">BaRGS_00017373</name>
</gene>
<dbReference type="Proteomes" id="UP001519460">
    <property type="component" value="Unassembled WGS sequence"/>
</dbReference>
<feature type="non-terminal residue" evidence="2">
    <location>
        <position position="1"/>
    </location>
</feature>
<dbReference type="AlphaFoldDB" id="A0ABD0KX77"/>
<reference evidence="2 3" key="1">
    <citation type="journal article" date="2023" name="Sci. Data">
        <title>Genome assembly of the Korean intertidal mud-creeper Batillaria attramentaria.</title>
        <authorList>
            <person name="Patra A.K."/>
            <person name="Ho P.T."/>
            <person name="Jun S."/>
            <person name="Lee S.J."/>
            <person name="Kim Y."/>
            <person name="Won Y.J."/>
        </authorList>
    </citation>
    <scope>NUCLEOTIDE SEQUENCE [LARGE SCALE GENOMIC DNA]</scope>
    <source>
        <strain evidence="2">Wonlab-2016</strain>
    </source>
</reference>
<proteinExistence type="predicted"/>
<protein>
    <submittedName>
        <fullName evidence="2">Uncharacterized protein</fullName>
    </submittedName>
</protein>
<dbReference type="EMBL" id="JACVVK020000115">
    <property type="protein sequence ID" value="KAK7491395.1"/>
    <property type="molecule type" value="Genomic_DNA"/>
</dbReference>
<feature type="compositionally biased region" description="Basic and acidic residues" evidence="1">
    <location>
        <begin position="39"/>
        <end position="59"/>
    </location>
</feature>
<feature type="region of interest" description="Disordered" evidence="1">
    <location>
        <begin position="1"/>
        <end position="20"/>
    </location>
</feature>
<keyword evidence="3" id="KW-1185">Reference proteome</keyword>